<dbReference type="SUPFAM" id="SSF46785">
    <property type="entry name" value="Winged helix' DNA-binding domain"/>
    <property type="match status" value="1"/>
</dbReference>
<dbReference type="EMBL" id="BOMN01000124">
    <property type="protein sequence ID" value="GIE25587.1"/>
    <property type="molecule type" value="Genomic_DNA"/>
</dbReference>
<dbReference type="PANTHER" id="PTHR30363:SF44">
    <property type="entry name" value="AGA OPERON TRANSCRIPTIONAL REPRESSOR-RELATED"/>
    <property type="match status" value="1"/>
</dbReference>
<dbReference type="SUPFAM" id="SSF100950">
    <property type="entry name" value="NagB/RpiA/CoA transferase-like"/>
    <property type="match status" value="1"/>
</dbReference>
<evidence type="ECO:0000256" key="3">
    <source>
        <dbReference type="ARBA" id="ARBA00023163"/>
    </source>
</evidence>
<proteinExistence type="predicted"/>
<keyword evidence="6" id="KW-1185">Reference proteome</keyword>
<dbReference type="SMART" id="SM01134">
    <property type="entry name" value="DeoRC"/>
    <property type="match status" value="1"/>
</dbReference>
<dbReference type="PROSITE" id="PS00894">
    <property type="entry name" value="HTH_DEOR_1"/>
    <property type="match status" value="1"/>
</dbReference>
<dbReference type="PROSITE" id="PS51000">
    <property type="entry name" value="HTH_DEOR_2"/>
    <property type="match status" value="1"/>
</dbReference>
<keyword evidence="2" id="KW-0238">DNA-binding</keyword>
<name>A0ABQ4A415_9ACTN</name>
<organism evidence="5 6">
    <name type="scientific">Winogradskya humida</name>
    <dbReference type="NCBI Taxonomy" id="113566"/>
    <lineage>
        <taxon>Bacteria</taxon>
        <taxon>Bacillati</taxon>
        <taxon>Actinomycetota</taxon>
        <taxon>Actinomycetes</taxon>
        <taxon>Micromonosporales</taxon>
        <taxon>Micromonosporaceae</taxon>
        <taxon>Winogradskya</taxon>
    </lineage>
</organism>
<dbReference type="InterPro" id="IPR050313">
    <property type="entry name" value="Carb_Metab_HTH_regulators"/>
</dbReference>
<evidence type="ECO:0000313" key="5">
    <source>
        <dbReference type="EMBL" id="GIE25587.1"/>
    </source>
</evidence>
<protein>
    <submittedName>
        <fullName evidence="5">DeoR family transcriptional regulator</fullName>
    </submittedName>
</protein>
<dbReference type="Pfam" id="PF08220">
    <property type="entry name" value="HTH_DeoR"/>
    <property type="match status" value="1"/>
</dbReference>
<evidence type="ECO:0000313" key="6">
    <source>
        <dbReference type="Proteomes" id="UP000603200"/>
    </source>
</evidence>
<feature type="domain" description="HTH deoR-type" evidence="4">
    <location>
        <begin position="3"/>
        <end position="58"/>
    </location>
</feature>
<dbReference type="Pfam" id="PF00455">
    <property type="entry name" value="DeoRC"/>
    <property type="match status" value="1"/>
</dbReference>
<dbReference type="RefSeq" id="WP_203842530.1">
    <property type="nucleotide sequence ID" value="NZ_BAAATV010000025.1"/>
</dbReference>
<dbReference type="InterPro" id="IPR014036">
    <property type="entry name" value="DeoR-like_C"/>
</dbReference>
<sequence>MGNQQRQKEILDALHRDGRVEVPDLAKLLGTSPITVRRDLDQLAAAGALRRVRGGAVTTSLRGEGLPFDIRAVDDVGLKTRLAEAAADLIADGEAVVIDSGTTGAAAATALARRRITAMPFSVQGIAALAGSQSVSLILPGGTVRQPEGTIVGPLAERTLTGLRFDTAILTCCAAAPAVGVTAYDLADAAVKQAIKGSAERTVLIAEGSKFARSAMALVCRLEEVDVIVTDPSAPTEALARLADSGVRIEIA</sequence>
<dbReference type="InterPro" id="IPR036388">
    <property type="entry name" value="WH-like_DNA-bd_sf"/>
</dbReference>
<comment type="caution">
    <text evidence="5">The sequence shown here is derived from an EMBL/GenBank/DDBJ whole genome shotgun (WGS) entry which is preliminary data.</text>
</comment>
<dbReference type="PANTHER" id="PTHR30363">
    <property type="entry name" value="HTH-TYPE TRANSCRIPTIONAL REGULATOR SRLR-RELATED"/>
    <property type="match status" value="1"/>
</dbReference>
<gene>
    <name evidence="5" type="primary">fruR</name>
    <name evidence="5" type="ORF">Ahu01nite_086890</name>
</gene>
<dbReference type="Gene3D" id="1.10.10.10">
    <property type="entry name" value="Winged helix-like DNA-binding domain superfamily/Winged helix DNA-binding domain"/>
    <property type="match status" value="1"/>
</dbReference>
<accession>A0ABQ4A415</accession>
<evidence type="ECO:0000256" key="1">
    <source>
        <dbReference type="ARBA" id="ARBA00023015"/>
    </source>
</evidence>
<keyword evidence="1" id="KW-0805">Transcription regulation</keyword>
<dbReference type="InterPro" id="IPR037171">
    <property type="entry name" value="NagB/RpiA_transferase-like"/>
</dbReference>
<evidence type="ECO:0000256" key="2">
    <source>
        <dbReference type="ARBA" id="ARBA00023125"/>
    </source>
</evidence>
<dbReference type="InterPro" id="IPR018356">
    <property type="entry name" value="Tscrpt_reg_HTH_DeoR_CS"/>
</dbReference>
<dbReference type="Proteomes" id="UP000603200">
    <property type="component" value="Unassembled WGS sequence"/>
</dbReference>
<dbReference type="SMART" id="SM00420">
    <property type="entry name" value="HTH_DEOR"/>
    <property type="match status" value="1"/>
</dbReference>
<evidence type="ECO:0000259" key="4">
    <source>
        <dbReference type="PROSITE" id="PS51000"/>
    </source>
</evidence>
<dbReference type="InterPro" id="IPR036390">
    <property type="entry name" value="WH_DNA-bd_sf"/>
</dbReference>
<dbReference type="PRINTS" id="PR00037">
    <property type="entry name" value="HTHLACR"/>
</dbReference>
<dbReference type="InterPro" id="IPR001034">
    <property type="entry name" value="DeoR_HTH"/>
</dbReference>
<keyword evidence="3" id="KW-0804">Transcription</keyword>
<reference evidence="5 6" key="1">
    <citation type="submission" date="2021-01" db="EMBL/GenBank/DDBJ databases">
        <title>Whole genome shotgun sequence of Actinoplanes humidus NBRC 14915.</title>
        <authorList>
            <person name="Komaki H."/>
            <person name="Tamura T."/>
        </authorList>
    </citation>
    <scope>NUCLEOTIDE SEQUENCE [LARGE SCALE GENOMIC DNA]</scope>
    <source>
        <strain evidence="5 6">NBRC 14915</strain>
    </source>
</reference>